<evidence type="ECO:0000256" key="1">
    <source>
        <dbReference type="ARBA" id="ARBA00004377"/>
    </source>
</evidence>
<protein>
    <recommendedName>
        <fullName evidence="13">General secretion pathway protein M</fullName>
    </recommendedName>
</protein>
<keyword evidence="5" id="KW-0997">Cell inner membrane</keyword>
<evidence type="ECO:0000256" key="5">
    <source>
        <dbReference type="ARBA" id="ARBA00022519"/>
    </source>
</evidence>
<keyword evidence="3" id="KW-0813">Transport</keyword>
<evidence type="ECO:0000256" key="3">
    <source>
        <dbReference type="ARBA" id="ARBA00022448"/>
    </source>
</evidence>
<dbReference type="KEGG" id="sphk:SKP52_04300"/>
<keyword evidence="12" id="KW-1185">Reference proteome</keyword>
<dbReference type="GO" id="GO:0005886">
    <property type="term" value="C:plasma membrane"/>
    <property type="evidence" value="ECO:0007669"/>
    <property type="project" value="UniProtKB-SubCell"/>
</dbReference>
<evidence type="ECO:0000313" key="11">
    <source>
        <dbReference type="EMBL" id="AJA07787.1"/>
    </source>
</evidence>
<accession>A0A0A7PIP2</accession>
<proteinExistence type="inferred from homology"/>
<dbReference type="STRING" id="1515612.SKP52_04300"/>
<organism evidence="11 12">
    <name type="scientific">Sphingopyxis fribergensis</name>
    <dbReference type="NCBI Taxonomy" id="1515612"/>
    <lineage>
        <taxon>Bacteria</taxon>
        <taxon>Pseudomonadati</taxon>
        <taxon>Pseudomonadota</taxon>
        <taxon>Alphaproteobacteria</taxon>
        <taxon>Sphingomonadales</taxon>
        <taxon>Sphingomonadaceae</taxon>
        <taxon>Sphingopyxis</taxon>
    </lineage>
</organism>
<dbReference type="SUPFAM" id="SSF103054">
    <property type="entry name" value="General secretion pathway protein M, EpsM"/>
    <property type="match status" value="1"/>
</dbReference>
<dbReference type="Pfam" id="PF04612">
    <property type="entry name" value="T2SSM"/>
    <property type="match status" value="1"/>
</dbReference>
<evidence type="ECO:0000313" key="12">
    <source>
        <dbReference type="Proteomes" id="UP000030907"/>
    </source>
</evidence>
<dbReference type="InterPro" id="IPR023229">
    <property type="entry name" value="T2SS_M_periplasmic_sf"/>
</dbReference>
<comment type="similarity">
    <text evidence="2">Belongs to the GSP M family.</text>
</comment>
<dbReference type="RefSeq" id="WP_039572093.1">
    <property type="nucleotide sequence ID" value="NZ_CP009122.1"/>
</dbReference>
<keyword evidence="9 10" id="KW-0472">Membrane</keyword>
<dbReference type="HOGENOM" id="CLU_118900_4_0_5"/>
<feature type="transmembrane region" description="Helical" evidence="10">
    <location>
        <begin position="18"/>
        <end position="36"/>
    </location>
</feature>
<keyword evidence="7" id="KW-0653">Protein transport</keyword>
<gene>
    <name evidence="11" type="ORF">SKP52_04300</name>
</gene>
<name>A0A0A7PIP2_9SPHN</name>
<dbReference type="OrthoDB" id="7432850at2"/>
<sequence>MTERLQNWWIALSLRERWLVGIAGVLALGVVLWGLGRPMAAAFIDLESQHRAAIEREGRVSSKVQLLAQRPAKSVAATVDAAQIDQYLAQSAGEIGLTLDRNEARGAGQATIAIATARATVLTDWLASLEGQGFIIDQLTITPAADGTVGLTAELRKGGQ</sequence>
<dbReference type="AlphaFoldDB" id="A0A0A7PIP2"/>
<keyword evidence="4" id="KW-1003">Cell membrane</keyword>
<evidence type="ECO:0000256" key="6">
    <source>
        <dbReference type="ARBA" id="ARBA00022692"/>
    </source>
</evidence>
<evidence type="ECO:0000256" key="7">
    <source>
        <dbReference type="ARBA" id="ARBA00022927"/>
    </source>
</evidence>
<evidence type="ECO:0008006" key="13">
    <source>
        <dbReference type="Google" id="ProtNLM"/>
    </source>
</evidence>
<dbReference type="InterPro" id="IPR007690">
    <property type="entry name" value="T2SS_GspM"/>
</dbReference>
<evidence type="ECO:0000256" key="8">
    <source>
        <dbReference type="ARBA" id="ARBA00022989"/>
    </source>
</evidence>
<dbReference type="GO" id="GO:0015628">
    <property type="term" value="P:protein secretion by the type II secretion system"/>
    <property type="evidence" value="ECO:0007669"/>
    <property type="project" value="InterPro"/>
</dbReference>
<evidence type="ECO:0000256" key="4">
    <source>
        <dbReference type="ARBA" id="ARBA00022475"/>
    </source>
</evidence>
<dbReference type="EMBL" id="CP009122">
    <property type="protein sequence ID" value="AJA07787.1"/>
    <property type="molecule type" value="Genomic_DNA"/>
</dbReference>
<comment type="subcellular location">
    <subcellularLocation>
        <location evidence="1">Cell inner membrane</location>
        <topology evidence="1">Single-pass membrane protein</topology>
    </subcellularLocation>
</comment>
<reference evidence="11 12" key="1">
    <citation type="journal article" date="2015" name="Int. J. Syst. Evol. Microbiol.">
        <title>Description of Sphingopyxis fribergensis sp. nov. - a soil bacterium with the ability to degrade styrene and phenylacetic acid.</title>
        <authorList>
            <person name="Oelschlagel M."/>
            <person name="Ruckert C."/>
            <person name="Kalinowski J."/>
            <person name="Schmidt G."/>
            <person name="Schlomann M."/>
            <person name="Tischler D."/>
        </authorList>
    </citation>
    <scope>NUCLEOTIDE SEQUENCE [LARGE SCALE GENOMIC DNA]</scope>
    <source>
        <strain evidence="11 12">Kp5.2</strain>
    </source>
</reference>
<dbReference type="Proteomes" id="UP000030907">
    <property type="component" value="Chromosome"/>
</dbReference>
<dbReference type="GO" id="GO:0015627">
    <property type="term" value="C:type II protein secretion system complex"/>
    <property type="evidence" value="ECO:0007669"/>
    <property type="project" value="InterPro"/>
</dbReference>
<evidence type="ECO:0000256" key="2">
    <source>
        <dbReference type="ARBA" id="ARBA00010637"/>
    </source>
</evidence>
<evidence type="ECO:0000256" key="10">
    <source>
        <dbReference type="SAM" id="Phobius"/>
    </source>
</evidence>
<keyword evidence="8 10" id="KW-1133">Transmembrane helix</keyword>
<keyword evidence="6 10" id="KW-0812">Transmembrane</keyword>
<dbReference type="Gene3D" id="3.30.1360.100">
    <property type="entry name" value="General secretion pathway protein M, EpsM"/>
    <property type="match status" value="1"/>
</dbReference>
<evidence type="ECO:0000256" key="9">
    <source>
        <dbReference type="ARBA" id="ARBA00023136"/>
    </source>
</evidence>